<protein>
    <submittedName>
        <fullName evidence="1">Uncharacterized protein</fullName>
    </submittedName>
</protein>
<name>A0A814ZUJ0_ADIRI</name>
<reference evidence="1" key="1">
    <citation type="submission" date="2021-02" db="EMBL/GenBank/DDBJ databases">
        <authorList>
            <person name="Nowell W R."/>
        </authorList>
    </citation>
    <scope>NUCLEOTIDE SEQUENCE</scope>
</reference>
<proteinExistence type="predicted"/>
<comment type="caution">
    <text evidence="1">The sequence shown here is derived from an EMBL/GenBank/DDBJ whole genome shotgun (WGS) entry which is preliminary data.</text>
</comment>
<evidence type="ECO:0000313" key="2">
    <source>
        <dbReference type="Proteomes" id="UP000663852"/>
    </source>
</evidence>
<gene>
    <name evidence="1" type="ORF">EDS130_LOCUS27818</name>
</gene>
<evidence type="ECO:0000313" key="1">
    <source>
        <dbReference type="EMBL" id="CAF1248075.1"/>
    </source>
</evidence>
<dbReference type="EMBL" id="CAJNOJ010000178">
    <property type="protein sequence ID" value="CAF1248075.1"/>
    <property type="molecule type" value="Genomic_DNA"/>
</dbReference>
<sequence>MLTSSWRSRYRKISYIYRENHRATRRHLSSNSNALKKRSVYSLNSMNNTTELSTCSNQYHERSKDVLTTREKRAMYMVQLRGERDSEYRRIERENNARAMRRKRLEDPLYRENERQRNRAHMATIRRENSLYRQQEHLKNRHRMASKRHSLPQSAGTNSIYKTLENNLQSSHISFIPYQTHFEISTEPKQRIEYKFLQHIDVFCRQNDITSHSDNDTPS</sequence>
<dbReference type="AlphaFoldDB" id="A0A814ZUJ0"/>
<organism evidence="1 2">
    <name type="scientific">Adineta ricciae</name>
    <name type="common">Rotifer</name>
    <dbReference type="NCBI Taxonomy" id="249248"/>
    <lineage>
        <taxon>Eukaryota</taxon>
        <taxon>Metazoa</taxon>
        <taxon>Spiralia</taxon>
        <taxon>Gnathifera</taxon>
        <taxon>Rotifera</taxon>
        <taxon>Eurotatoria</taxon>
        <taxon>Bdelloidea</taxon>
        <taxon>Adinetida</taxon>
        <taxon>Adinetidae</taxon>
        <taxon>Adineta</taxon>
    </lineage>
</organism>
<dbReference type="Proteomes" id="UP000663852">
    <property type="component" value="Unassembled WGS sequence"/>
</dbReference>
<accession>A0A814ZUJ0</accession>